<evidence type="ECO:0000313" key="2">
    <source>
        <dbReference type="Proteomes" id="UP000042394"/>
    </source>
</evidence>
<proteinExistence type="predicted"/>
<accession>A0A655D4N0</accession>
<protein>
    <submittedName>
        <fullName evidence="1">Uncharacterized protein</fullName>
    </submittedName>
</protein>
<gene>
    <name evidence="1" type="ORF">ERS008207_02747</name>
</gene>
<name>A0A655D4N0_SALET</name>
<reference evidence="1 2" key="1">
    <citation type="submission" date="2015-03" db="EMBL/GenBank/DDBJ databases">
        <authorList>
            <consortium name="Pathogen Informatics"/>
        </authorList>
    </citation>
    <scope>NUCLEOTIDE SEQUENCE [LARGE SCALE GENOMIC DNA]</scope>
    <source>
        <strain evidence="1 2">D4891</strain>
    </source>
</reference>
<evidence type="ECO:0000313" key="1">
    <source>
        <dbReference type="EMBL" id="CNU45972.1"/>
    </source>
</evidence>
<sequence length="103" mass="11922">MVNRLLRQTASGALTIVLFKALLLLTCVRQFVETIRQLNTFVVHLKALGDAMILGTDLCQRCLTCRKVINKGRLFFTYMRLNPHREQQLQQRITVFFRIGDIA</sequence>
<dbReference type="EMBL" id="CQPD01000027">
    <property type="protein sequence ID" value="CNU45972.1"/>
    <property type="molecule type" value="Genomic_DNA"/>
</dbReference>
<dbReference type="Proteomes" id="UP000042394">
    <property type="component" value="Unassembled WGS sequence"/>
</dbReference>
<dbReference type="AlphaFoldDB" id="A0A655D4N0"/>
<organism evidence="1 2">
    <name type="scientific">Salmonella enterica subsp. enterica serovar Bovismorbificans</name>
    <dbReference type="NCBI Taxonomy" id="58097"/>
    <lineage>
        <taxon>Bacteria</taxon>
        <taxon>Pseudomonadati</taxon>
        <taxon>Pseudomonadota</taxon>
        <taxon>Gammaproteobacteria</taxon>
        <taxon>Enterobacterales</taxon>
        <taxon>Enterobacteriaceae</taxon>
        <taxon>Salmonella</taxon>
    </lineage>
</organism>